<protein>
    <submittedName>
        <fullName evidence="2">Phage holin family protein</fullName>
    </submittedName>
</protein>
<feature type="transmembrane region" description="Helical" evidence="1">
    <location>
        <begin position="6"/>
        <end position="26"/>
    </location>
</feature>
<dbReference type="Proteomes" id="UP001165384">
    <property type="component" value="Unassembled WGS sequence"/>
</dbReference>
<organism evidence="2 3">
    <name type="scientific">Dechloromonas hankyongensis</name>
    <dbReference type="NCBI Taxonomy" id="2908002"/>
    <lineage>
        <taxon>Bacteria</taxon>
        <taxon>Pseudomonadati</taxon>
        <taxon>Pseudomonadota</taxon>
        <taxon>Betaproteobacteria</taxon>
        <taxon>Rhodocyclales</taxon>
        <taxon>Azonexaceae</taxon>
        <taxon>Dechloromonas</taxon>
    </lineage>
</organism>
<comment type="caution">
    <text evidence="2">The sequence shown here is derived from an EMBL/GenBank/DDBJ whole genome shotgun (WGS) entry which is preliminary data.</text>
</comment>
<dbReference type="RefSeq" id="WP_275712551.1">
    <property type="nucleotide sequence ID" value="NZ_JAKLTN010000008.1"/>
</dbReference>
<dbReference type="PANTHER" id="PTHR37309">
    <property type="entry name" value="SLR0284 PROTEIN"/>
    <property type="match status" value="1"/>
</dbReference>
<accession>A0ABS9K7N4</accession>
<reference evidence="2" key="1">
    <citation type="submission" date="2022-01" db="EMBL/GenBank/DDBJ databases">
        <authorList>
            <person name="Jo J.-H."/>
            <person name="Im W.-T."/>
        </authorList>
    </citation>
    <scope>NUCLEOTIDE SEQUENCE</scope>
    <source>
        <strain evidence="2">XY25</strain>
    </source>
</reference>
<dbReference type="Pfam" id="PF04020">
    <property type="entry name" value="Phage_holin_4_2"/>
    <property type="match status" value="1"/>
</dbReference>
<feature type="transmembrane region" description="Helical" evidence="1">
    <location>
        <begin position="38"/>
        <end position="58"/>
    </location>
</feature>
<keyword evidence="1" id="KW-0812">Transmembrane</keyword>
<name>A0ABS9K7N4_9RHOO</name>
<keyword evidence="1" id="KW-1133">Transmembrane helix</keyword>
<gene>
    <name evidence="2" type="ORF">LZ012_19060</name>
</gene>
<feature type="transmembrane region" description="Helical" evidence="1">
    <location>
        <begin position="94"/>
        <end position="115"/>
    </location>
</feature>
<dbReference type="EMBL" id="JAKLTN010000008">
    <property type="protein sequence ID" value="MCG2579095.1"/>
    <property type="molecule type" value="Genomic_DNA"/>
</dbReference>
<proteinExistence type="predicted"/>
<keyword evidence="1" id="KW-0472">Membrane</keyword>
<keyword evidence="3" id="KW-1185">Reference proteome</keyword>
<dbReference type="PANTHER" id="PTHR37309:SF1">
    <property type="entry name" value="SLR0284 PROTEIN"/>
    <property type="match status" value="1"/>
</dbReference>
<dbReference type="InterPro" id="IPR007165">
    <property type="entry name" value="Phage_holin_4_2"/>
</dbReference>
<evidence type="ECO:0000256" key="1">
    <source>
        <dbReference type="SAM" id="Phobius"/>
    </source>
</evidence>
<evidence type="ECO:0000313" key="2">
    <source>
        <dbReference type="EMBL" id="MCG2579095.1"/>
    </source>
</evidence>
<evidence type="ECO:0000313" key="3">
    <source>
        <dbReference type="Proteomes" id="UP001165384"/>
    </source>
</evidence>
<feature type="transmembrane region" description="Helical" evidence="1">
    <location>
        <begin position="64"/>
        <end position="82"/>
    </location>
</feature>
<sequence>MLANLTGFFIQWGITALSLWVVSLVFNGIRFANTSSLIVSALLLGFVNAVLWPLLVVLTLPLTLLTLGLFLLVINVLMLLLVAKLVRGFTITGFWTAFFASLFISVFSLFLNSLVPDTGMTVYRLPTSGPTISM</sequence>